<evidence type="ECO:0000313" key="1">
    <source>
        <dbReference type="EMBL" id="OCT55573.1"/>
    </source>
</evidence>
<protein>
    <submittedName>
        <fullName evidence="1">Uncharacterized protein</fullName>
    </submittedName>
</protein>
<reference evidence="1" key="1">
    <citation type="submission" date="2016-05" db="EMBL/GenBank/DDBJ databases">
        <title>WGS assembly of Xenopus laevis.</title>
        <authorList>
            <person name="Session A."/>
            <person name="Uno Y."/>
            <person name="Kwon T."/>
            <person name="Chapman J."/>
            <person name="Toyoda A."/>
            <person name="Takahashi S."/>
            <person name="Fukui A."/>
            <person name="Hikosaka A."/>
            <person name="Putnam N."/>
            <person name="Stites J."/>
            <person name="Van Heeringen S."/>
            <person name="Quigley I."/>
            <person name="Heinz S."/>
            <person name="Hellsten U."/>
            <person name="Lyons J."/>
            <person name="Suzuki A."/>
            <person name="Kondo M."/>
            <person name="Ogino H."/>
            <person name="Ochi H."/>
            <person name="Bogdanovic O."/>
            <person name="Lister R."/>
            <person name="Georgiou G."/>
            <person name="Paranjpe S."/>
            <person name="Van Kruijsbergen I."/>
            <person name="Mozaffari S."/>
            <person name="Shu S."/>
            <person name="Schmutz J."/>
            <person name="Jenkins J."/>
            <person name="Grimwood J."/>
            <person name="Carlson J."/>
            <person name="Mitros T."/>
            <person name="Simakov O."/>
            <person name="Heald R."/>
            <person name="Miller K."/>
            <person name="Haudenschild C."/>
            <person name="Kuroki Y."/>
            <person name="Tanaka T."/>
            <person name="Michiue T."/>
            <person name="Watanabe M."/>
            <person name="Kinoshita T."/>
            <person name="Ohta Y."/>
            <person name="Mawaribuchi S."/>
            <person name="Suzuki Y."/>
            <person name="Haramoto Y."/>
            <person name="Yamamoto T."/>
            <person name="Takagi C."/>
            <person name="Kitzman J."/>
            <person name="Shendure J."/>
            <person name="Nakayama T."/>
            <person name="Izutsu Y."/>
            <person name="Robert J."/>
            <person name="Dichmann D."/>
            <person name="Flajnik M."/>
            <person name="Houston D."/>
            <person name="Marcotte E."/>
            <person name="Wallingford J."/>
            <person name="Ito Y."/>
            <person name="Asashima M."/>
            <person name="Ueno N."/>
            <person name="Matsuda Y."/>
            <person name="Jan Veenstra G."/>
            <person name="Fujiyama A."/>
            <person name="Harland R."/>
            <person name="Taira M."/>
            <person name="Rokhsar D.S."/>
        </authorList>
    </citation>
    <scope>NUCLEOTIDE SEQUENCE</scope>
    <source>
        <strain evidence="1">J</strain>
        <tissue evidence="1">Blood</tissue>
    </source>
</reference>
<dbReference type="AlphaFoldDB" id="A0A974BPE9"/>
<accession>A0A974BPE9</accession>
<gene>
    <name evidence="1" type="ORF">XELAEV_18000517mg</name>
</gene>
<dbReference type="Proteomes" id="UP000694892">
    <property type="component" value="Unassembled WGS sequence"/>
</dbReference>
<proteinExistence type="predicted"/>
<sequence length="74" mass="8672">MSTCLPVYYNNMVVNNKCEIQKPYFNTPLPVASLLKYIIKIVSIKNPLLVIFVPEIIFMFKEQGILYGWFQNLK</sequence>
<name>A0A974BPE9_XENLA</name>
<dbReference type="EMBL" id="KV483085">
    <property type="protein sequence ID" value="OCT55573.1"/>
    <property type="molecule type" value="Genomic_DNA"/>
</dbReference>
<organism evidence="1">
    <name type="scientific">Xenopus laevis</name>
    <name type="common">African clawed frog</name>
    <dbReference type="NCBI Taxonomy" id="8355"/>
    <lineage>
        <taxon>Eukaryota</taxon>
        <taxon>Metazoa</taxon>
        <taxon>Chordata</taxon>
        <taxon>Craniata</taxon>
        <taxon>Vertebrata</taxon>
        <taxon>Euteleostomi</taxon>
        <taxon>Amphibia</taxon>
        <taxon>Batrachia</taxon>
        <taxon>Anura</taxon>
        <taxon>Pipoidea</taxon>
        <taxon>Pipidae</taxon>
        <taxon>Xenopodinae</taxon>
        <taxon>Xenopus</taxon>
        <taxon>Xenopus</taxon>
    </lineage>
</organism>